<accession>A0A9P4NE81</accession>
<dbReference type="Proteomes" id="UP000800235">
    <property type="component" value="Unassembled WGS sequence"/>
</dbReference>
<feature type="compositionally biased region" description="Polar residues" evidence="1">
    <location>
        <begin position="90"/>
        <end position="122"/>
    </location>
</feature>
<evidence type="ECO:0000313" key="3">
    <source>
        <dbReference type="Proteomes" id="UP000800235"/>
    </source>
</evidence>
<feature type="region of interest" description="Disordered" evidence="1">
    <location>
        <begin position="90"/>
        <end position="130"/>
    </location>
</feature>
<proteinExistence type="predicted"/>
<feature type="region of interest" description="Disordered" evidence="1">
    <location>
        <begin position="1"/>
        <end position="78"/>
    </location>
</feature>
<protein>
    <submittedName>
        <fullName evidence="2">Uncharacterized protein</fullName>
    </submittedName>
</protein>
<keyword evidence="3" id="KW-1185">Reference proteome</keyword>
<dbReference type="AlphaFoldDB" id="A0A9P4NE81"/>
<feature type="compositionally biased region" description="Low complexity" evidence="1">
    <location>
        <begin position="63"/>
        <end position="75"/>
    </location>
</feature>
<gene>
    <name evidence="2" type="ORF">EJ08DRAFT_666598</name>
</gene>
<sequence length="149" mass="15524">MVKLKITMLPKKSSAVEEQPAKPSSPMSTKRSVSRAGNSVRASTSSPTPNVTSSTYKKRAKIGASVSSSSGPVAATPDISQDELEAFLVSTTPTATQTSNPNSATISALTASTPTPRATSMSGDDHRRSRHQPVIRAILLGIQSTTTVL</sequence>
<evidence type="ECO:0000313" key="2">
    <source>
        <dbReference type="EMBL" id="KAF2416897.1"/>
    </source>
</evidence>
<evidence type="ECO:0000256" key="1">
    <source>
        <dbReference type="SAM" id="MobiDB-lite"/>
    </source>
</evidence>
<reference evidence="2" key="1">
    <citation type="journal article" date="2020" name="Stud. Mycol.">
        <title>101 Dothideomycetes genomes: a test case for predicting lifestyles and emergence of pathogens.</title>
        <authorList>
            <person name="Haridas S."/>
            <person name="Albert R."/>
            <person name="Binder M."/>
            <person name="Bloem J."/>
            <person name="Labutti K."/>
            <person name="Salamov A."/>
            <person name="Andreopoulos B."/>
            <person name="Baker S."/>
            <person name="Barry K."/>
            <person name="Bills G."/>
            <person name="Bluhm B."/>
            <person name="Cannon C."/>
            <person name="Castanera R."/>
            <person name="Culley D."/>
            <person name="Daum C."/>
            <person name="Ezra D."/>
            <person name="Gonzalez J."/>
            <person name="Henrissat B."/>
            <person name="Kuo A."/>
            <person name="Liang C."/>
            <person name="Lipzen A."/>
            <person name="Lutzoni F."/>
            <person name="Magnuson J."/>
            <person name="Mondo S."/>
            <person name="Nolan M."/>
            <person name="Ohm R."/>
            <person name="Pangilinan J."/>
            <person name="Park H.-J."/>
            <person name="Ramirez L."/>
            <person name="Alfaro M."/>
            <person name="Sun H."/>
            <person name="Tritt A."/>
            <person name="Yoshinaga Y."/>
            <person name="Zwiers L.-H."/>
            <person name="Turgeon B."/>
            <person name="Goodwin S."/>
            <person name="Spatafora J."/>
            <person name="Crous P."/>
            <person name="Grigoriev I."/>
        </authorList>
    </citation>
    <scope>NUCLEOTIDE SEQUENCE</scope>
    <source>
        <strain evidence="2">CBS 130266</strain>
    </source>
</reference>
<feature type="compositionally biased region" description="Polar residues" evidence="1">
    <location>
        <begin position="25"/>
        <end position="42"/>
    </location>
</feature>
<feature type="compositionally biased region" description="Low complexity" evidence="1">
    <location>
        <begin position="43"/>
        <end position="55"/>
    </location>
</feature>
<dbReference type="EMBL" id="MU007150">
    <property type="protein sequence ID" value="KAF2416897.1"/>
    <property type="molecule type" value="Genomic_DNA"/>
</dbReference>
<name>A0A9P4NE81_9PEZI</name>
<comment type="caution">
    <text evidence="2">The sequence shown here is derived from an EMBL/GenBank/DDBJ whole genome shotgun (WGS) entry which is preliminary data.</text>
</comment>
<organism evidence="2 3">
    <name type="scientific">Tothia fuscella</name>
    <dbReference type="NCBI Taxonomy" id="1048955"/>
    <lineage>
        <taxon>Eukaryota</taxon>
        <taxon>Fungi</taxon>
        <taxon>Dikarya</taxon>
        <taxon>Ascomycota</taxon>
        <taxon>Pezizomycotina</taxon>
        <taxon>Dothideomycetes</taxon>
        <taxon>Pleosporomycetidae</taxon>
        <taxon>Venturiales</taxon>
        <taxon>Cylindrosympodiaceae</taxon>
        <taxon>Tothia</taxon>
    </lineage>
</organism>